<dbReference type="InterPro" id="IPR007936">
    <property type="entry name" value="VapE-like_dom"/>
</dbReference>
<evidence type="ECO:0000259" key="1">
    <source>
        <dbReference type="Pfam" id="PF05272"/>
    </source>
</evidence>
<dbReference type="Proteomes" id="UP000061587">
    <property type="component" value="Chromosome"/>
</dbReference>
<name>A0A0N7J6Y0_PHOVU</name>
<dbReference type="AlphaFoldDB" id="A0A0N7J6Y0"/>
<accession>A0A0N7J6Y0</accession>
<dbReference type="InterPro" id="IPR024450">
    <property type="entry name" value="DUF3874"/>
</dbReference>
<keyword evidence="3" id="KW-0067">ATP-binding</keyword>
<organism evidence="3 4">
    <name type="scientific">Phocaeicola vulgatus</name>
    <name type="common">Bacteroides vulgatus</name>
    <dbReference type="NCBI Taxonomy" id="821"/>
    <lineage>
        <taxon>Bacteria</taxon>
        <taxon>Pseudomonadati</taxon>
        <taxon>Bacteroidota</taxon>
        <taxon>Bacteroidia</taxon>
        <taxon>Bacteroidales</taxon>
        <taxon>Bacteroidaceae</taxon>
        <taxon>Phocaeicola</taxon>
    </lineage>
</organism>
<dbReference type="PANTHER" id="PTHR34985:SF1">
    <property type="entry name" value="SLR0554 PROTEIN"/>
    <property type="match status" value="1"/>
</dbReference>
<keyword evidence="3" id="KW-0547">Nucleotide-binding</keyword>
<keyword evidence="3" id="KW-0378">Hydrolase</keyword>
<reference evidence="4" key="1">
    <citation type="submission" date="2015-10" db="EMBL/GenBank/DDBJ databases">
        <title>Extensive mobilome-driven genome diversification in gut-associated Bacteroides vulgatus mpk.</title>
        <authorList>
            <person name="Beier S."/>
            <person name="Lange A."/>
            <person name="Huson D.H."/>
            <person name="Frick J.-S."/>
            <person name="Autenrieth I.B."/>
        </authorList>
    </citation>
    <scope>NUCLEOTIDE SEQUENCE [LARGE SCALE GENOMIC DNA]</scope>
    <source>
        <strain evidence="4">mpk</strain>
    </source>
</reference>
<dbReference type="Pfam" id="PF05272">
    <property type="entry name" value="VapE-like_dom"/>
    <property type="match status" value="1"/>
</dbReference>
<dbReference type="PATRIC" id="fig|821.40.peg.1194"/>
<dbReference type="Pfam" id="PF12990">
    <property type="entry name" value="DUF3874"/>
    <property type="match status" value="1"/>
</dbReference>
<dbReference type="PANTHER" id="PTHR34985">
    <property type="entry name" value="SLR0554 PROTEIN"/>
    <property type="match status" value="1"/>
</dbReference>
<sequence length="223" mass="25829">MLMPDGLRDYYTDSFELTGQSGCEQKLAQFGLINLDEYDRLSPQKLPLLKTLMQMKKLDFRKSHRSSYSHLPRMASFIGTSNHKDLLTDPTGSRRYLCAEVKEKIDCTPLEHKQLFAQLKAELEGGERYWFSAEEEAELQLRNREFYAMPVEQEVFYRCFRLPEAGEEFKLYSASVIFTILQSRYPAAMRGMTVVRFGKMMSAMGAERMHTEKGNLYKVVLAA</sequence>
<evidence type="ECO:0000313" key="3">
    <source>
        <dbReference type="EMBL" id="ALK83626.1"/>
    </source>
</evidence>
<gene>
    <name evidence="3" type="ORF">BvMPK_1009</name>
</gene>
<reference evidence="3 4" key="2">
    <citation type="journal article" date="2016" name="Genome Biol. Evol.">
        <title>Extensive mobilome-driven genome diversification in mouse gut-associated Bacteroides vulgatus mpk.</title>
        <authorList>
            <person name="Lange A."/>
            <person name="Beier S."/>
            <person name="Steimle A."/>
            <person name="Autenrieth I.B."/>
            <person name="Huson D.H."/>
            <person name="Frick J.S."/>
        </authorList>
    </citation>
    <scope>NUCLEOTIDE SEQUENCE [LARGE SCALE GENOMIC DNA]</scope>
    <source>
        <strain evidence="4">mpk</strain>
    </source>
</reference>
<protein>
    <submittedName>
        <fullName evidence="3">Helicase</fullName>
    </submittedName>
</protein>
<keyword evidence="3" id="KW-0347">Helicase</keyword>
<evidence type="ECO:0000259" key="2">
    <source>
        <dbReference type="Pfam" id="PF12990"/>
    </source>
</evidence>
<proteinExistence type="predicted"/>
<feature type="domain" description="Virulence-associated protein E-like" evidence="1">
    <location>
        <begin position="9"/>
        <end position="146"/>
    </location>
</feature>
<dbReference type="EMBL" id="CP013020">
    <property type="protein sequence ID" value="ALK83626.1"/>
    <property type="molecule type" value="Genomic_DNA"/>
</dbReference>
<feature type="domain" description="DUF3874" evidence="2">
    <location>
        <begin position="150"/>
        <end position="219"/>
    </location>
</feature>
<dbReference type="GO" id="GO:0004386">
    <property type="term" value="F:helicase activity"/>
    <property type="evidence" value="ECO:0007669"/>
    <property type="project" value="UniProtKB-KW"/>
</dbReference>
<evidence type="ECO:0000313" key="4">
    <source>
        <dbReference type="Proteomes" id="UP000061587"/>
    </source>
</evidence>